<dbReference type="HOGENOM" id="CLU_776238_0_0_1"/>
<dbReference type="EMBL" id="KN834790">
    <property type="protein sequence ID" value="KIK57567.1"/>
    <property type="molecule type" value="Genomic_DNA"/>
</dbReference>
<sequence>MRYFLLLYLLSLSLGRAFGIYFDDVPFTATAGSVATATVYFERSDPSMFILVLDVKEFEGSTASPAVIETLSQPKPTETRILFTFVPETRGFFGSQAQLEDNYLAWSHRIEILEADGGTSSLMIATSTSHSASSETSTSSNEGGTTHNSYRSSIIGGIIGGLVAIFVIVLSLLFWIRWRKSQIHIFQNDARTTNGAVSLFADVEVSRKDGPVEEAESQAGARLIRTSDSENNPENLQEASSLGVNSTGEAFRRHSYQLMPPVSQPLSTVPQRAAVIPQLEQTESMAQDESIMNELGPNEDQNSGAGTIEHTGDLRRPITRGSSLNAITLRHTDSGFRVSMRGVGRGVIELPPEYSSN</sequence>
<feature type="transmembrane region" description="Helical" evidence="2">
    <location>
        <begin position="154"/>
        <end position="176"/>
    </location>
</feature>
<name>A0A0D0CH77_9AGAR</name>
<keyword evidence="5" id="KW-1185">Reference proteome</keyword>
<feature type="region of interest" description="Disordered" evidence="1">
    <location>
        <begin position="126"/>
        <end position="146"/>
    </location>
</feature>
<keyword evidence="2" id="KW-0812">Transmembrane</keyword>
<keyword evidence="2" id="KW-0472">Membrane</keyword>
<protein>
    <submittedName>
        <fullName evidence="4">Uncharacterized protein</fullName>
    </submittedName>
</protein>
<reference evidence="4 5" key="1">
    <citation type="submission" date="2014-04" db="EMBL/GenBank/DDBJ databases">
        <title>Evolutionary Origins and Diversification of the Mycorrhizal Mutualists.</title>
        <authorList>
            <consortium name="DOE Joint Genome Institute"/>
            <consortium name="Mycorrhizal Genomics Consortium"/>
            <person name="Kohler A."/>
            <person name="Kuo A."/>
            <person name="Nagy L.G."/>
            <person name="Floudas D."/>
            <person name="Copeland A."/>
            <person name="Barry K.W."/>
            <person name="Cichocki N."/>
            <person name="Veneault-Fourrey C."/>
            <person name="LaButti K."/>
            <person name="Lindquist E.A."/>
            <person name="Lipzen A."/>
            <person name="Lundell T."/>
            <person name="Morin E."/>
            <person name="Murat C."/>
            <person name="Riley R."/>
            <person name="Ohm R."/>
            <person name="Sun H."/>
            <person name="Tunlid A."/>
            <person name="Henrissat B."/>
            <person name="Grigoriev I.V."/>
            <person name="Hibbett D.S."/>
            <person name="Martin F."/>
        </authorList>
    </citation>
    <scope>NUCLEOTIDE SEQUENCE [LARGE SCALE GENOMIC DNA]</scope>
    <source>
        <strain evidence="4 5">FD-317 M1</strain>
    </source>
</reference>
<keyword evidence="3" id="KW-0732">Signal</keyword>
<evidence type="ECO:0000313" key="4">
    <source>
        <dbReference type="EMBL" id="KIK57567.1"/>
    </source>
</evidence>
<feature type="chain" id="PRO_5002208640" evidence="3">
    <location>
        <begin position="20"/>
        <end position="357"/>
    </location>
</feature>
<evidence type="ECO:0000256" key="1">
    <source>
        <dbReference type="SAM" id="MobiDB-lite"/>
    </source>
</evidence>
<evidence type="ECO:0000256" key="2">
    <source>
        <dbReference type="SAM" id="Phobius"/>
    </source>
</evidence>
<keyword evidence="2" id="KW-1133">Transmembrane helix</keyword>
<organism evidence="4 5">
    <name type="scientific">Collybiopsis luxurians FD-317 M1</name>
    <dbReference type="NCBI Taxonomy" id="944289"/>
    <lineage>
        <taxon>Eukaryota</taxon>
        <taxon>Fungi</taxon>
        <taxon>Dikarya</taxon>
        <taxon>Basidiomycota</taxon>
        <taxon>Agaricomycotina</taxon>
        <taxon>Agaricomycetes</taxon>
        <taxon>Agaricomycetidae</taxon>
        <taxon>Agaricales</taxon>
        <taxon>Marasmiineae</taxon>
        <taxon>Omphalotaceae</taxon>
        <taxon>Collybiopsis</taxon>
        <taxon>Collybiopsis luxurians</taxon>
    </lineage>
</organism>
<dbReference type="AlphaFoldDB" id="A0A0D0CH77"/>
<gene>
    <name evidence="4" type="ORF">GYMLUDRAFT_61298</name>
</gene>
<evidence type="ECO:0000256" key="3">
    <source>
        <dbReference type="SAM" id="SignalP"/>
    </source>
</evidence>
<accession>A0A0D0CH77</accession>
<feature type="region of interest" description="Disordered" evidence="1">
    <location>
        <begin position="295"/>
        <end position="317"/>
    </location>
</feature>
<dbReference type="Proteomes" id="UP000053593">
    <property type="component" value="Unassembled WGS sequence"/>
</dbReference>
<feature type="signal peptide" evidence="3">
    <location>
        <begin position="1"/>
        <end position="19"/>
    </location>
</feature>
<proteinExistence type="predicted"/>
<evidence type="ECO:0000313" key="5">
    <source>
        <dbReference type="Proteomes" id="UP000053593"/>
    </source>
</evidence>